<dbReference type="SMART" id="SM00344">
    <property type="entry name" value="HTH_ASNC"/>
    <property type="match status" value="1"/>
</dbReference>
<evidence type="ECO:0000256" key="1">
    <source>
        <dbReference type="ARBA" id="ARBA00023015"/>
    </source>
</evidence>
<dbReference type="GO" id="GO:0043200">
    <property type="term" value="P:response to amino acid"/>
    <property type="evidence" value="ECO:0007669"/>
    <property type="project" value="TreeGrafter"/>
</dbReference>
<dbReference type="AlphaFoldDB" id="A0AAU8D0U8"/>
<dbReference type="InterPro" id="IPR011991">
    <property type="entry name" value="ArsR-like_HTH"/>
</dbReference>
<dbReference type="InterPro" id="IPR019885">
    <property type="entry name" value="Tscrpt_reg_HTH_AsnC-type_CS"/>
</dbReference>
<dbReference type="Pfam" id="PF01037">
    <property type="entry name" value="AsnC_trans_reg"/>
    <property type="match status" value="1"/>
</dbReference>
<sequence length="156" mass="17631">MPMRNIDAIDRKIIGALQEDGKMTVQEVSERVGLSQSPCARRIRILEEAGIIKGYAAIVDQKKVGLPISAFASIKLERQTEDNLERFTQAVARWPEVADCYLMTGQRDYLLRIVVRDLEAYEDFLKDKLTRLEGVASIETSFALGQIKRSEKFPLG</sequence>
<evidence type="ECO:0000313" key="5">
    <source>
        <dbReference type="EMBL" id="XCG52675.1"/>
    </source>
</evidence>
<dbReference type="GO" id="GO:0006355">
    <property type="term" value="P:regulation of DNA-templated transcription"/>
    <property type="evidence" value="ECO:0007669"/>
    <property type="project" value="UniProtKB-ARBA"/>
</dbReference>
<dbReference type="PANTHER" id="PTHR30154:SF34">
    <property type="entry name" value="TRANSCRIPTIONAL REGULATOR AZLB"/>
    <property type="match status" value="1"/>
</dbReference>
<dbReference type="PANTHER" id="PTHR30154">
    <property type="entry name" value="LEUCINE-RESPONSIVE REGULATORY PROTEIN"/>
    <property type="match status" value="1"/>
</dbReference>
<dbReference type="InterPro" id="IPR011008">
    <property type="entry name" value="Dimeric_a/b-barrel"/>
</dbReference>
<keyword evidence="2" id="KW-0238">DNA-binding</keyword>
<dbReference type="PRINTS" id="PR00033">
    <property type="entry name" value="HTHASNC"/>
</dbReference>
<organism evidence="5">
    <name type="scientific">Mesorhizobium sp. WSM2240</name>
    <dbReference type="NCBI Taxonomy" id="3228851"/>
    <lineage>
        <taxon>Bacteria</taxon>
        <taxon>Pseudomonadati</taxon>
        <taxon>Pseudomonadota</taxon>
        <taxon>Alphaproteobacteria</taxon>
        <taxon>Hyphomicrobiales</taxon>
        <taxon>Phyllobacteriaceae</taxon>
        <taxon>Mesorhizobium</taxon>
    </lineage>
</organism>
<dbReference type="PROSITE" id="PS50956">
    <property type="entry name" value="HTH_ASNC_2"/>
    <property type="match status" value="1"/>
</dbReference>
<dbReference type="GO" id="GO:0005829">
    <property type="term" value="C:cytosol"/>
    <property type="evidence" value="ECO:0007669"/>
    <property type="project" value="TreeGrafter"/>
</dbReference>
<geneLocation type="plasmid" evidence="5">
    <name>pMk2240A</name>
</geneLocation>
<dbReference type="Pfam" id="PF13412">
    <property type="entry name" value="HTH_24"/>
    <property type="match status" value="1"/>
</dbReference>
<dbReference type="SUPFAM" id="SSF54909">
    <property type="entry name" value="Dimeric alpha+beta barrel"/>
    <property type="match status" value="1"/>
</dbReference>
<evidence type="ECO:0000256" key="2">
    <source>
        <dbReference type="ARBA" id="ARBA00023125"/>
    </source>
</evidence>
<name>A0AAU8D0U8_9HYPH</name>
<feature type="domain" description="HTH asnC-type" evidence="4">
    <location>
        <begin position="6"/>
        <end position="67"/>
    </location>
</feature>
<evidence type="ECO:0000256" key="3">
    <source>
        <dbReference type="ARBA" id="ARBA00023163"/>
    </source>
</evidence>
<dbReference type="SUPFAM" id="SSF46785">
    <property type="entry name" value="Winged helix' DNA-binding domain"/>
    <property type="match status" value="1"/>
</dbReference>
<proteinExistence type="predicted"/>
<dbReference type="InterPro" id="IPR019888">
    <property type="entry name" value="Tscrpt_reg_AsnC-like"/>
</dbReference>
<gene>
    <name evidence="5" type="ORF">ABVK50_32930</name>
</gene>
<dbReference type="RefSeq" id="WP_353646915.1">
    <property type="nucleotide sequence ID" value="NZ_CP159256.1"/>
</dbReference>
<keyword evidence="1" id="KW-0805">Transcription regulation</keyword>
<keyword evidence="5" id="KW-0614">Plasmid</keyword>
<accession>A0AAU8D0U8</accession>
<evidence type="ECO:0000259" key="4">
    <source>
        <dbReference type="PROSITE" id="PS50956"/>
    </source>
</evidence>
<dbReference type="PROSITE" id="PS00519">
    <property type="entry name" value="HTH_ASNC_1"/>
    <property type="match status" value="1"/>
</dbReference>
<protein>
    <submittedName>
        <fullName evidence="5">Lrp/AsnC family transcriptional regulator</fullName>
    </submittedName>
</protein>
<dbReference type="InterPro" id="IPR019887">
    <property type="entry name" value="Tscrpt_reg_AsnC/Lrp_C"/>
</dbReference>
<dbReference type="Gene3D" id="3.30.70.920">
    <property type="match status" value="1"/>
</dbReference>
<dbReference type="InterPro" id="IPR000485">
    <property type="entry name" value="AsnC-type_HTH_dom"/>
</dbReference>
<reference evidence="5" key="1">
    <citation type="submission" date="2024-06" db="EMBL/GenBank/DDBJ databases">
        <title>Mesorhizobium karijinii sp. nov., a symbiont of the iconic Swainsona formosa from arid Australia.</title>
        <authorList>
            <person name="Hill Y.J."/>
            <person name="Watkin E.L.J."/>
            <person name="O'Hara G.W."/>
            <person name="Terpolilli J."/>
            <person name="Tye M.L."/>
            <person name="Kohlmeier M.G."/>
        </authorList>
    </citation>
    <scope>NUCLEOTIDE SEQUENCE</scope>
    <source>
        <strain evidence="5">WSM2240</strain>
        <plasmid evidence="5">pMk2240A</plasmid>
    </source>
</reference>
<dbReference type="FunFam" id="1.10.10.10:FF:000186">
    <property type="entry name" value="AsnC family transcriptional regulator"/>
    <property type="match status" value="1"/>
</dbReference>
<dbReference type="Gene3D" id="1.10.10.10">
    <property type="entry name" value="Winged helix-like DNA-binding domain superfamily/Winged helix DNA-binding domain"/>
    <property type="match status" value="1"/>
</dbReference>
<keyword evidence="3" id="KW-0804">Transcription</keyword>
<dbReference type="InterPro" id="IPR036390">
    <property type="entry name" value="WH_DNA-bd_sf"/>
</dbReference>
<dbReference type="GO" id="GO:0043565">
    <property type="term" value="F:sequence-specific DNA binding"/>
    <property type="evidence" value="ECO:0007669"/>
    <property type="project" value="InterPro"/>
</dbReference>
<dbReference type="CDD" id="cd00090">
    <property type="entry name" value="HTH_ARSR"/>
    <property type="match status" value="1"/>
</dbReference>
<dbReference type="EMBL" id="CP159256">
    <property type="protein sequence ID" value="XCG52675.1"/>
    <property type="molecule type" value="Genomic_DNA"/>
</dbReference>
<dbReference type="InterPro" id="IPR036388">
    <property type="entry name" value="WH-like_DNA-bd_sf"/>
</dbReference>